<name>A0A5N5T0M2_9CRUS</name>
<dbReference type="EMBL" id="SEYY01015784">
    <property type="protein sequence ID" value="KAB7499994.1"/>
    <property type="molecule type" value="Genomic_DNA"/>
</dbReference>
<proteinExistence type="predicted"/>
<dbReference type="InterPro" id="IPR036770">
    <property type="entry name" value="Ankyrin_rpt-contain_sf"/>
</dbReference>
<accession>A0A5N5T0M2</accession>
<evidence type="ECO:0000256" key="1">
    <source>
        <dbReference type="PROSITE-ProRule" id="PRU00023"/>
    </source>
</evidence>
<dbReference type="AlphaFoldDB" id="A0A5N5T0M2"/>
<comment type="caution">
    <text evidence="2">The sequence shown here is derived from an EMBL/GenBank/DDBJ whole genome shotgun (WGS) entry which is preliminary data.</text>
</comment>
<keyword evidence="3" id="KW-1185">Reference proteome</keyword>
<evidence type="ECO:0000313" key="3">
    <source>
        <dbReference type="Proteomes" id="UP000326759"/>
    </source>
</evidence>
<dbReference type="InterPro" id="IPR002110">
    <property type="entry name" value="Ankyrin_rpt"/>
</dbReference>
<dbReference type="Pfam" id="PF12796">
    <property type="entry name" value="Ank_2"/>
    <property type="match status" value="1"/>
</dbReference>
<reference evidence="2 3" key="1">
    <citation type="journal article" date="2019" name="PLoS Biol.">
        <title>Sex chromosomes control vertical transmission of feminizing Wolbachia symbionts in an isopod.</title>
        <authorList>
            <person name="Becking T."/>
            <person name="Chebbi M.A."/>
            <person name="Giraud I."/>
            <person name="Moumen B."/>
            <person name="Laverre T."/>
            <person name="Caubet Y."/>
            <person name="Peccoud J."/>
            <person name="Gilbert C."/>
            <person name="Cordaux R."/>
        </authorList>
    </citation>
    <scope>NUCLEOTIDE SEQUENCE [LARGE SCALE GENOMIC DNA]</scope>
    <source>
        <strain evidence="2">ANa2</strain>
        <tissue evidence="2">Whole body excluding digestive tract and cuticle</tissue>
    </source>
</reference>
<dbReference type="Gene3D" id="1.25.40.20">
    <property type="entry name" value="Ankyrin repeat-containing domain"/>
    <property type="match status" value="1"/>
</dbReference>
<dbReference type="OrthoDB" id="5406014at2759"/>
<dbReference type="Proteomes" id="UP000326759">
    <property type="component" value="Unassembled WGS sequence"/>
</dbReference>
<dbReference type="PROSITE" id="PS50088">
    <property type="entry name" value="ANK_REPEAT"/>
    <property type="match status" value="1"/>
</dbReference>
<dbReference type="SUPFAM" id="SSF48403">
    <property type="entry name" value="Ankyrin repeat"/>
    <property type="match status" value="1"/>
</dbReference>
<sequence>MPWNFHSSSLQNCPLYSIRFHLNIWLFRTRFNFQKILIFIDTTRTKTGLSYVCSNGYSKVVEFFTSQAEIELNHQDSEGNTPLHYAAQGGHLSLSFTNPLIIIIIISQENYYLRIRNQYFEYF</sequence>
<dbReference type="PROSITE" id="PS50297">
    <property type="entry name" value="ANK_REP_REGION"/>
    <property type="match status" value="1"/>
</dbReference>
<evidence type="ECO:0000313" key="2">
    <source>
        <dbReference type="EMBL" id="KAB7499994.1"/>
    </source>
</evidence>
<feature type="repeat" description="ANK" evidence="1">
    <location>
        <begin position="78"/>
        <end position="101"/>
    </location>
</feature>
<organism evidence="2 3">
    <name type="scientific">Armadillidium nasatum</name>
    <dbReference type="NCBI Taxonomy" id="96803"/>
    <lineage>
        <taxon>Eukaryota</taxon>
        <taxon>Metazoa</taxon>
        <taxon>Ecdysozoa</taxon>
        <taxon>Arthropoda</taxon>
        <taxon>Crustacea</taxon>
        <taxon>Multicrustacea</taxon>
        <taxon>Malacostraca</taxon>
        <taxon>Eumalacostraca</taxon>
        <taxon>Peracarida</taxon>
        <taxon>Isopoda</taxon>
        <taxon>Oniscidea</taxon>
        <taxon>Crinocheta</taxon>
        <taxon>Armadillidiidae</taxon>
        <taxon>Armadillidium</taxon>
    </lineage>
</organism>
<protein>
    <submittedName>
        <fullName evidence="2">Putative ankyrin repeat protein</fullName>
    </submittedName>
</protein>
<keyword evidence="1" id="KW-0040">ANK repeat</keyword>
<gene>
    <name evidence="2" type="ORF">Anas_08962</name>
</gene>